<keyword evidence="9" id="KW-1185">Reference proteome</keyword>
<dbReference type="PROSITE" id="PS00107">
    <property type="entry name" value="PROTEIN_KINASE_ATP"/>
    <property type="match status" value="1"/>
</dbReference>
<dbReference type="PROSITE" id="PS00108">
    <property type="entry name" value="PROTEIN_KINASE_ST"/>
    <property type="match status" value="1"/>
</dbReference>
<dbReference type="InterPro" id="IPR051681">
    <property type="entry name" value="Ser/Thr_Kinases-Pseudokinases"/>
</dbReference>
<dbReference type="CDD" id="cd21037">
    <property type="entry name" value="MLKL_NTD"/>
    <property type="match status" value="1"/>
</dbReference>
<comment type="caution">
    <text evidence="8">The sequence shown here is derived from an EMBL/GenBank/DDBJ whole genome shotgun (WGS) entry which is preliminary data.</text>
</comment>
<dbReference type="GO" id="GO:0005524">
    <property type="term" value="F:ATP binding"/>
    <property type="evidence" value="ECO:0007669"/>
    <property type="project" value="UniProtKB-UniRule"/>
</dbReference>
<protein>
    <recommendedName>
        <fullName evidence="7">Protein kinase domain-containing protein</fullName>
    </recommendedName>
</protein>
<organism evidence="8 9">
    <name type="scientific">Sphagnurus paluster</name>
    <dbReference type="NCBI Taxonomy" id="117069"/>
    <lineage>
        <taxon>Eukaryota</taxon>
        <taxon>Fungi</taxon>
        <taxon>Dikarya</taxon>
        <taxon>Basidiomycota</taxon>
        <taxon>Agaricomycotina</taxon>
        <taxon>Agaricomycetes</taxon>
        <taxon>Agaricomycetidae</taxon>
        <taxon>Agaricales</taxon>
        <taxon>Tricholomatineae</taxon>
        <taxon>Lyophyllaceae</taxon>
        <taxon>Sphagnurus</taxon>
    </lineage>
</organism>
<dbReference type="InterPro" id="IPR017441">
    <property type="entry name" value="Protein_kinase_ATP_BS"/>
</dbReference>
<dbReference type="Gene3D" id="3.30.200.20">
    <property type="entry name" value="Phosphorylase Kinase, domain 1"/>
    <property type="match status" value="1"/>
</dbReference>
<feature type="compositionally biased region" description="Polar residues" evidence="6">
    <location>
        <begin position="76"/>
        <end position="85"/>
    </location>
</feature>
<feature type="binding site" evidence="4">
    <location>
        <position position="624"/>
    </location>
    <ligand>
        <name>ATP</name>
        <dbReference type="ChEBI" id="CHEBI:30616"/>
    </ligand>
</feature>
<reference evidence="8" key="2">
    <citation type="submission" date="2021-10" db="EMBL/GenBank/DDBJ databases">
        <title>Phylogenomics reveals ancestral predisposition of the termite-cultivated fungus Termitomyces towards a domesticated lifestyle.</title>
        <authorList>
            <person name="Auxier B."/>
            <person name="Grum-Grzhimaylo A."/>
            <person name="Cardenas M.E."/>
            <person name="Lodge J.D."/>
            <person name="Laessoe T."/>
            <person name="Pedersen O."/>
            <person name="Smith M.E."/>
            <person name="Kuyper T.W."/>
            <person name="Franco-Molano E.A."/>
            <person name="Baroni T.J."/>
            <person name="Aanen D.K."/>
        </authorList>
    </citation>
    <scope>NUCLEOTIDE SEQUENCE</scope>
    <source>
        <strain evidence="8">D49</strain>
    </source>
</reference>
<feature type="compositionally biased region" description="Low complexity" evidence="6">
    <location>
        <begin position="1"/>
        <end position="16"/>
    </location>
</feature>
<dbReference type="EMBL" id="JABCKI010005863">
    <property type="protein sequence ID" value="KAG5637074.1"/>
    <property type="molecule type" value="Genomic_DNA"/>
</dbReference>
<evidence type="ECO:0000256" key="6">
    <source>
        <dbReference type="SAM" id="MobiDB-lite"/>
    </source>
</evidence>
<dbReference type="Pfam" id="PF07714">
    <property type="entry name" value="PK_Tyr_Ser-Thr"/>
    <property type="match status" value="1"/>
</dbReference>
<dbReference type="GO" id="GO:0007166">
    <property type="term" value="P:cell surface receptor signaling pathway"/>
    <property type="evidence" value="ECO:0007669"/>
    <property type="project" value="InterPro"/>
</dbReference>
<feature type="compositionally biased region" description="Polar residues" evidence="6">
    <location>
        <begin position="1134"/>
        <end position="1144"/>
    </location>
</feature>
<feature type="region of interest" description="Disordered" evidence="6">
    <location>
        <begin position="525"/>
        <end position="546"/>
    </location>
</feature>
<evidence type="ECO:0000256" key="2">
    <source>
        <dbReference type="ARBA" id="ARBA00022741"/>
    </source>
</evidence>
<dbReference type="SMART" id="SM00220">
    <property type="entry name" value="S_TKc"/>
    <property type="match status" value="1"/>
</dbReference>
<dbReference type="InterPro" id="IPR036537">
    <property type="entry name" value="Adaptor_Cbl_N_dom_sf"/>
</dbReference>
<evidence type="ECO:0000256" key="5">
    <source>
        <dbReference type="SAM" id="Coils"/>
    </source>
</evidence>
<feature type="compositionally biased region" description="Polar residues" evidence="6">
    <location>
        <begin position="146"/>
        <end position="159"/>
    </location>
</feature>
<keyword evidence="3 4" id="KW-0067">ATP-binding</keyword>
<feature type="compositionally biased region" description="Basic and acidic residues" evidence="6">
    <location>
        <begin position="166"/>
        <end position="186"/>
    </location>
</feature>
<accession>A0A9P7FRN4</accession>
<evidence type="ECO:0000313" key="9">
    <source>
        <dbReference type="Proteomes" id="UP000717328"/>
    </source>
</evidence>
<dbReference type="PANTHER" id="PTHR44329">
    <property type="entry name" value="SERINE/THREONINE-PROTEIN KINASE TNNI3K-RELATED"/>
    <property type="match status" value="1"/>
</dbReference>
<proteinExistence type="predicted"/>
<dbReference type="AlphaFoldDB" id="A0A9P7FRN4"/>
<gene>
    <name evidence="8" type="ORF">H0H81_005844</name>
</gene>
<dbReference type="PROSITE" id="PS50011">
    <property type="entry name" value="PROTEIN_KINASE_DOM"/>
    <property type="match status" value="1"/>
</dbReference>
<evidence type="ECO:0000256" key="4">
    <source>
        <dbReference type="PROSITE-ProRule" id="PRU10141"/>
    </source>
</evidence>
<feature type="coiled-coil region" evidence="5">
    <location>
        <begin position="484"/>
        <end position="511"/>
    </location>
</feature>
<feature type="compositionally biased region" description="Low complexity" evidence="6">
    <location>
        <begin position="24"/>
        <end position="37"/>
    </location>
</feature>
<dbReference type="Gene3D" id="1.20.930.20">
    <property type="entry name" value="Adaptor protein Cbl, N-terminal domain"/>
    <property type="match status" value="1"/>
</dbReference>
<feature type="region of interest" description="Disordered" evidence="6">
    <location>
        <begin position="1134"/>
        <end position="1164"/>
    </location>
</feature>
<dbReference type="Gene3D" id="1.10.510.10">
    <property type="entry name" value="Transferase(Phosphotransferase) domain 1"/>
    <property type="match status" value="1"/>
</dbReference>
<dbReference type="InterPro" id="IPR059179">
    <property type="entry name" value="MLKL-like_MCAfunc"/>
</dbReference>
<dbReference type="Proteomes" id="UP000717328">
    <property type="component" value="Unassembled WGS sequence"/>
</dbReference>
<feature type="region of interest" description="Disordered" evidence="6">
    <location>
        <begin position="388"/>
        <end position="409"/>
    </location>
</feature>
<dbReference type="OrthoDB" id="1668230at2759"/>
<feature type="region of interest" description="Disordered" evidence="6">
    <location>
        <begin position="1"/>
        <end position="93"/>
    </location>
</feature>
<dbReference type="InterPro" id="IPR008271">
    <property type="entry name" value="Ser/Thr_kinase_AS"/>
</dbReference>
<evidence type="ECO:0000256" key="3">
    <source>
        <dbReference type="ARBA" id="ARBA00022840"/>
    </source>
</evidence>
<keyword evidence="5" id="KW-0175">Coiled coil</keyword>
<keyword evidence="1" id="KW-0808">Transferase</keyword>
<dbReference type="InterPro" id="IPR000719">
    <property type="entry name" value="Prot_kinase_dom"/>
</dbReference>
<feature type="compositionally biased region" description="Basic residues" evidence="6">
    <location>
        <begin position="528"/>
        <end position="540"/>
    </location>
</feature>
<reference evidence="8" key="1">
    <citation type="submission" date="2021-02" db="EMBL/GenBank/DDBJ databases">
        <authorList>
            <person name="Nieuwenhuis M."/>
            <person name="Van De Peppel L.J.J."/>
        </authorList>
    </citation>
    <scope>NUCLEOTIDE SEQUENCE</scope>
    <source>
        <strain evidence="8">D49</strain>
    </source>
</reference>
<dbReference type="InterPro" id="IPR011009">
    <property type="entry name" value="Kinase-like_dom_sf"/>
</dbReference>
<feature type="region of interest" description="Disordered" evidence="6">
    <location>
        <begin position="146"/>
        <end position="194"/>
    </location>
</feature>
<keyword evidence="1" id="KW-0723">Serine/threonine-protein kinase</keyword>
<name>A0A9P7FRN4_9AGAR</name>
<dbReference type="SUPFAM" id="SSF56112">
    <property type="entry name" value="Protein kinase-like (PK-like)"/>
    <property type="match status" value="1"/>
</dbReference>
<feature type="domain" description="Protein kinase" evidence="7">
    <location>
        <begin position="597"/>
        <end position="908"/>
    </location>
</feature>
<feature type="compositionally biased region" description="Pro residues" evidence="6">
    <location>
        <begin position="43"/>
        <end position="52"/>
    </location>
</feature>
<sequence length="1263" mass="140003">MAPSSSASPSAATSSSRVLSRLNPTPSLASSAPSTPSFVAGPLPSPVSPPLVVPMRSRGYSTSTIRPPPSSPFSSELNRVTSEPNVSLGGDLEIPLQGNHSLVHKPQPSPSTFSVFGITIGTRSSRRRSDSMEGQALKSCAMVQMGTSNAPQSSPSSWWGGTPRAPDQDQEKDVVDEVPRRPWRDPPRRKRTIPQEQTEGWIHTRERVTEALKSVLGTTAEVAHEVLLTSVDILELAPVPGLATAARVLQNIWDAVQLVETNRLACLRLTERCADLLYSVRKEIEDAGPSVVAELSEPIGKLAASFAEVLSFFQKQIHRPFLKRYLQRDEILEQIRSCDESLRTAMSAFGQSVQIRLIHAVHESERRRSADTQMLMEEIARMSPAINGGSRIAEHPTSSPVPPPMEEDPTITPATPHLPVPPSPLLTIPPQSPSHLRPSQILPALQNLHASQDSRDAARDCADLHGIMQSAIKADSDAEIIAVLQVKREEIAEAHKTLQRVREQLNQAQAVHAGTLERPGYSIVAQGKGKKEKERKRRGKSMAGLVGDGGDTESVPWIDQTLDREFVESGIDALRRMSVGNGIPTTLPSWTITRYEVSREEKIGLGFFSDVYRGTWRGRTVAIKVLAPTTPCALFVREVAIWQALRHQNVLELYGASSASGERPWFFVCAYMKRGSLVEFLKGVARTRSESMGTLAVPMLSNGHTGRGRATSFPSWGGVNGKEASNHLREVEKTPREGDLFRFMLEIARGMDYLHSNDVLHGDLKGANILVDDDLHCVISDFGQSEMKSEAYRISGTAPLHGTLRWQAPELMSGMTQLALTPQMDVYAYAITCVEIIAWGKMPWPFQDDDAVRHFVLRENTRPALPQTRFNTPALQELLRMCWHQCPDVRPSFNRIVDDVKEIRKDFLRNGGNDEMALMSPVGIERELERQWGWDWDWDRAAKASPDMRPLSLQTGDDTDMVALSPNSTATDMSFLTAPESLFSSTSTKRSSKTYSPAPLDLHFEFELEDDPAPHIESTVASAEMRMPEPVLYQPSTRTSSLFSESTSNMSLEDLGLDVSNFNRSDNCASPAPENERIAQARDERRYRLLLRHPFHPSLTLPLWEPTPVRLGAVGYLSKPAGKFITLFNSLEPEQSENPATSGLPSLRGYGRVDEGNTRHDKRNAAQRGYDAFVGLLTFKGRSGPSISQSVSRRYSFPLRAGHKTAHLLTETTVYNYLESLEVPKKWFKANVDAIMQIYGQAHHVQKEDLYLGTAPYDIYDLD</sequence>
<keyword evidence="1" id="KW-0418">Kinase</keyword>
<evidence type="ECO:0000259" key="7">
    <source>
        <dbReference type="PROSITE" id="PS50011"/>
    </source>
</evidence>
<dbReference type="GO" id="GO:0004674">
    <property type="term" value="F:protein serine/threonine kinase activity"/>
    <property type="evidence" value="ECO:0007669"/>
    <property type="project" value="UniProtKB-KW"/>
</dbReference>
<dbReference type="InterPro" id="IPR001245">
    <property type="entry name" value="Ser-Thr/Tyr_kinase_cat_dom"/>
</dbReference>
<evidence type="ECO:0000313" key="8">
    <source>
        <dbReference type="EMBL" id="KAG5637074.1"/>
    </source>
</evidence>
<keyword evidence="2 4" id="KW-0547">Nucleotide-binding</keyword>
<evidence type="ECO:0000256" key="1">
    <source>
        <dbReference type="ARBA" id="ARBA00022527"/>
    </source>
</evidence>